<feature type="domain" description="STAS" evidence="2">
    <location>
        <begin position="364"/>
        <end position="475"/>
    </location>
</feature>
<accession>A9WBR8</accession>
<reference evidence="4" key="1">
    <citation type="journal article" date="2011" name="BMC Genomics">
        <title>Complete genome sequence of the filamentous anoxygenic phototrophic bacterium Chloroflexus aurantiacus.</title>
        <authorList>
            <person name="Tang K.H."/>
            <person name="Barry K."/>
            <person name="Chertkov O."/>
            <person name="Dalin E."/>
            <person name="Han C.S."/>
            <person name="Hauser L.J."/>
            <person name="Honchak B.M."/>
            <person name="Karbach L.E."/>
            <person name="Land M.L."/>
            <person name="Lapidus A."/>
            <person name="Larimer F.W."/>
            <person name="Mikhailova N."/>
            <person name="Pitluck S."/>
            <person name="Pierson B.K."/>
            <person name="Blankenship R.E."/>
        </authorList>
    </citation>
    <scope>NUCLEOTIDE SEQUENCE [LARGE SCALE GENOMIC DNA]</scope>
    <source>
        <strain evidence="4">ATCC 29366 / DSM 635 / J-10-fl</strain>
    </source>
</reference>
<feature type="transmembrane region" description="Helical" evidence="1">
    <location>
        <begin position="59"/>
        <end position="85"/>
    </location>
</feature>
<protein>
    <submittedName>
        <fullName evidence="3">Sulfate transporter/antisigma-factor antagonist STAS</fullName>
    </submittedName>
</protein>
<evidence type="ECO:0000313" key="3">
    <source>
        <dbReference type="EMBL" id="ABY34875.1"/>
    </source>
</evidence>
<dbReference type="Gene3D" id="3.30.450.20">
    <property type="entry name" value="PAS domain"/>
    <property type="match status" value="1"/>
</dbReference>
<dbReference type="PROSITE" id="PS50801">
    <property type="entry name" value="STAS"/>
    <property type="match status" value="1"/>
</dbReference>
<dbReference type="InterPro" id="IPR051932">
    <property type="entry name" value="Bact_StressResp_Reg"/>
</dbReference>
<dbReference type="Gene3D" id="3.30.750.24">
    <property type="entry name" value="STAS domain"/>
    <property type="match status" value="1"/>
</dbReference>
<dbReference type="HOGENOM" id="CLU_569503_0_0_0"/>
<name>A9WBR8_CHLAA</name>
<organism evidence="3 4">
    <name type="scientific">Chloroflexus aurantiacus (strain ATCC 29366 / DSM 635 / J-10-fl)</name>
    <dbReference type="NCBI Taxonomy" id="324602"/>
    <lineage>
        <taxon>Bacteria</taxon>
        <taxon>Bacillati</taxon>
        <taxon>Chloroflexota</taxon>
        <taxon>Chloroflexia</taxon>
        <taxon>Chloroflexales</taxon>
        <taxon>Chloroflexineae</taxon>
        <taxon>Chloroflexaceae</taxon>
        <taxon>Chloroflexus</taxon>
    </lineage>
</organism>
<dbReference type="InterPro" id="IPR035965">
    <property type="entry name" value="PAS-like_dom_sf"/>
</dbReference>
<dbReference type="eggNOG" id="COG1366">
    <property type="taxonomic scope" value="Bacteria"/>
</dbReference>
<evidence type="ECO:0000259" key="2">
    <source>
        <dbReference type="PROSITE" id="PS50801"/>
    </source>
</evidence>
<dbReference type="SUPFAM" id="SSF55785">
    <property type="entry name" value="PYP-like sensor domain (PAS domain)"/>
    <property type="match status" value="1"/>
</dbReference>
<dbReference type="KEGG" id="cau:Caur_1657"/>
<dbReference type="InterPro" id="IPR036513">
    <property type="entry name" value="STAS_dom_sf"/>
</dbReference>
<dbReference type="Pfam" id="PF13188">
    <property type="entry name" value="PAS_8"/>
    <property type="match status" value="1"/>
</dbReference>
<dbReference type="PANTHER" id="PTHR33745">
    <property type="entry name" value="RSBT ANTAGONIST PROTEIN RSBS-RELATED"/>
    <property type="match status" value="1"/>
</dbReference>
<feature type="transmembrane region" description="Helical" evidence="1">
    <location>
        <begin position="198"/>
        <end position="216"/>
    </location>
</feature>
<dbReference type="PANTHER" id="PTHR33745:SF1">
    <property type="entry name" value="RSBT ANTAGONIST PROTEIN RSBS"/>
    <property type="match status" value="1"/>
</dbReference>
<dbReference type="PATRIC" id="fig|324602.8.peg.1896"/>
<feature type="transmembrane region" description="Helical" evidence="1">
    <location>
        <begin position="97"/>
        <end position="120"/>
    </location>
</feature>
<feature type="transmembrane region" description="Helical" evidence="1">
    <location>
        <begin position="34"/>
        <end position="53"/>
    </location>
</feature>
<proteinExistence type="predicted"/>
<feature type="transmembrane region" description="Helical" evidence="1">
    <location>
        <begin position="140"/>
        <end position="163"/>
    </location>
</feature>
<dbReference type="EMBL" id="CP000909">
    <property type="protein sequence ID" value="ABY34875.1"/>
    <property type="molecule type" value="Genomic_DNA"/>
</dbReference>
<dbReference type="InParanoid" id="A9WBR8"/>
<evidence type="ECO:0000313" key="4">
    <source>
        <dbReference type="Proteomes" id="UP000002008"/>
    </source>
</evidence>
<keyword evidence="1" id="KW-0812">Transmembrane</keyword>
<dbReference type="Pfam" id="PF01740">
    <property type="entry name" value="STAS"/>
    <property type="match status" value="1"/>
</dbReference>
<dbReference type="AlphaFoldDB" id="A9WBR8"/>
<keyword evidence="4" id="KW-1185">Reference proteome</keyword>
<feature type="transmembrane region" description="Helical" evidence="1">
    <location>
        <begin position="6"/>
        <end position="22"/>
    </location>
</feature>
<evidence type="ECO:0000256" key="1">
    <source>
        <dbReference type="SAM" id="Phobius"/>
    </source>
</evidence>
<feature type="transmembrane region" description="Helical" evidence="1">
    <location>
        <begin position="175"/>
        <end position="192"/>
    </location>
</feature>
<dbReference type="STRING" id="324602.Caur_1657"/>
<keyword evidence="1" id="KW-1133">Transmembrane helix</keyword>
<sequence>MELLAILFTIVILVASIVYVLLQDYRATANRIFALFTTASLLLSCAGAVRFASRSQTEIWLLSGLLTSLQAATFGLLIWLILILFMPHRYNQPAIRWATISPYMVMAIGLAIDWYGRFGFVGRDVFREESGILTFVRGPAFWPVFALYIIGCIVIPVTMLVTLAVRHPAVRSPTIWLTTGTLLTLVTGYFSREIGLTALTYASLLPIHLSFGWVTIKYGLFRPSQVALQAAVEHLPDGVLVLDAKHRVRFANRAAQQLVALEIGCGLEEVLHEAGFVEQNTVSDHRPGYRRFVRGNERVLLLSEVVIRDERGGSSVVLLRDVTIVERQQAELLASQAILSERSAALERSLAELRQRDELLRRLTLPIIPLSSTTLVVPLIGMFDAERCQTLVQLILNETAARQVRVVLIDVTGLTVFDQTLAHTLNQLNQGARLMGAQIVLCGIRPDLAEVMIHTGSMWDGIRSFATLQDGVSALLVAR</sequence>
<dbReference type="CDD" id="cd07041">
    <property type="entry name" value="STAS_RsbR_RsbS_like"/>
    <property type="match status" value="1"/>
</dbReference>
<gene>
    <name evidence="3" type="ordered locus">Caur_1657</name>
</gene>
<dbReference type="InterPro" id="IPR002645">
    <property type="entry name" value="STAS_dom"/>
</dbReference>
<dbReference type="EnsemblBacteria" id="ABY34875">
    <property type="protein sequence ID" value="ABY34875"/>
    <property type="gene ID" value="Caur_1657"/>
</dbReference>
<dbReference type="Proteomes" id="UP000002008">
    <property type="component" value="Chromosome"/>
</dbReference>
<dbReference type="SUPFAM" id="SSF52091">
    <property type="entry name" value="SpoIIaa-like"/>
    <property type="match status" value="1"/>
</dbReference>
<keyword evidence="1" id="KW-0472">Membrane</keyword>
<dbReference type="RefSeq" id="WP_012257529.1">
    <property type="nucleotide sequence ID" value="NC_010175.1"/>
</dbReference>
<dbReference type="InterPro" id="IPR031621">
    <property type="entry name" value="HisKA_7TM"/>
</dbReference>
<dbReference type="InterPro" id="IPR000014">
    <property type="entry name" value="PAS"/>
</dbReference>
<dbReference type="Pfam" id="PF16927">
    <property type="entry name" value="HisKA_7TM"/>
    <property type="match status" value="1"/>
</dbReference>